<organism evidence="2 3">
    <name type="scientific">Mycena rosella</name>
    <name type="common">Pink bonnet</name>
    <name type="synonym">Agaricus rosellus</name>
    <dbReference type="NCBI Taxonomy" id="1033263"/>
    <lineage>
        <taxon>Eukaryota</taxon>
        <taxon>Fungi</taxon>
        <taxon>Dikarya</taxon>
        <taxon>Basidiomycota</taxon>
        <taxon>Agaricomycotina</taxon>
        <taxon>Agaricomycetes</taxon>
        <taxon>Agaricomycetidae</taxon>
        <taxon>Agaricales</taxon>
        <taxon>Marasmiineae</taxon>
        <taxon>Mycenaceae</taxon>
        <taxon>Mycena</taxon>
    </lineage>
</organism>
<name>A0AAD7D1J6_MYCRO</name>
<gene>
    <name evidence="2" type="ORF">B0H17DRAFT_1082778</name>
</gene>
<dbReference type="AlphaFoldDB" id="A0AAD7D1J6"/>
<evidence type="ECO:0000256" key="1">
    <source>
        <dbReference type="SAM" id="MobiDB-lite"/>
    </source>
</evidence>
<sequence length="109" mass="12523">MWEYEPRKERNLRHETSARRTFRRPRSPSSSSTPPNTLTDRKAAKKEEKSATRRRERQNTSHVPGAQLLLSGRLGREYKGVGGRVEEKRRSGRKERASSPSAPFYTALA</sequence>
<accession>A0AAD7D1J6</accession>
<comment type="caution">
    <text evidence="2">The sequence shown here is derived from an EMBL/GenBank/DDBJ whole genome shotgun (WGS) entry which is preliminary data.</text>
</comment>
<protein>
    <submittedName>
        <fullName evidence="2">Uncharacterized protein</fullName>
    </submittedName>
</protein>
<evidence type="ECO:0000313" key="3">
    <source>
        <dbReference type="Proteomes" id="UP001221757"/>
    </source>
</evidence>
<dbReference type="Proteomes" id="UP001221757">
    <property type="component" value="Unassembled WGS sequence"/>
</dbReference>
<feature type="compositionally biased region" description="Basic and acidic residues" evidence="1">
    <location>
        <begin position="74"/>
        <end position="97"/>
    </location>
</feature>
<dbReference type="EMBL" id="JARKIE010000160">
    <property type="protein sequence ID" value="KAJ7673599.1"/>
    <property type="molecule type" value="Genomic_DNA"/>
</dbReference>
<reference evidence="2" key="1">
    <citation type="submission" date="2023-03" db="EMBL/GenBank/DDBJ databases">
        <title>Massive genome expansion in bonnet fungi (Mycena s.s.) driven by repeated elements and novel gene families across ecological guilds.</title>
        <authorList>
            <consortium name="Lawrence Berkeley National Laboratory"/>
            <person name="Harder C.B."/>
            <person name="Miyauchi S."/>
            <person name="Viragh M."/>
            <person name="Kuo A."/>
            <person name="Thoen E."/>
            <person name="Andreopoulos B."/>
            <person name="Lu D."/>
            <person name="Skrede I."/>
            <person name="Drula E."/>
            <person name="Henrissat B."/>
            <person name="Morin E."/>
            <person name="Kohler A."/>
            <person name="Barry K."/>
            <person name="LaButti K."/>
            <person name="Morin E."/>
            <person name="Salamov A."/>
            <person name="Lipzen A."/>
            <person name="Mereny Z."/>
            <person name="Hegedus B."/>
            <person name="Baldrian P."/>
            <person name="Stursova M."/>
            <person name="Weitz H."/>
            <person name="Taylor A."/>
            <person name="Grigoriev I.V."/>
            <person name="Nagy L.G."/>
            <person name="Martin F."/>
            <person name="Kauserud H."/>
        </authorList>
    </citation>
    <scope>NUCLEOTIDE SEQUENCE</scope>
    <source>
        <strain evidence="2">CBHHK067</strain>
    </source>
</reference>
<evidence type="ECO:0000313" key="2">
    <source>
        <dbReference type="EMBL" id="KAJ7673599.1"/>
    </source>
</evidence>
<feature type="compositionally biased region" description="Low complexity" evidence="1">
    <location>
        <begin position="27"/>
        <end position="38"/>
    </location>
</feature>
<keyword evidence="3" id="KW-1185">Reference proteome</keyword>
<feature type="compositionally biased region" description="Basic and acidic residues" evidence="1">
    <location>
        <begin position="1"/>
        <end position="18"/>
    </location>
</feature>
<feature type="compositionally biased region" description="Basic and acidic residues" evidence="1">
    <location>
        <begin position="39"/>
        <end position="59"/>
    </location>
</feature>
<feature type="region of interest" description="Disordered" evidence="1">
    <location>
        <begin position="1"/>
        <end position="109"/>
    </location>
</feature>
<proteinExistence type="predicted"/>